<name>A0A645GKZ3_9ZZZZ</name>
<evidence type="ECO:0000259" key="1">
    <source>
        <dbReference type="Pfam" id="PF13229"/>
    </source>
</evidence>
<organism evidence="2">
    <name type="scientific">bioreactor metagenome</name>
    <dbReference type="NCBI Taxonomy" id="1076179"/>
    <lineage>
        <taxon>unclassified sequences</taxon>
        <taxon>metagenomes</taxon>
        <taxon>ecological metagenomes</taxon>
    </lineage>
</organism>
<reference evidence="2" key="1">
    <citation type="submission" date="2019-08" db="EMBL/GenBank/DDBJ databases">
        <authorList>
            <person name="Kucharzyk K."/>
            <person name="Murdoch R.W."/>
            <person name="Higgins S."/>
            <person name="Loffler F."/>
        </authorList>
    </citation>
    <scope>NUCLEOTIDE SEQUENCE</scope>
</reference>
<protein>
    <recommendedName>
        <fullName evidence="1">Right handed beta helix domain-containing protein</fullName>
    </recommendedName>
</protein>
<dbReference type="Pfam" id="PF13229">
    <property type="entry name" value="Beta_helix"/>
    <property type="match status" value="1"/>
</dbReference>
<dbReference type="InterPro" id="IPR011050">
    <property type="entry name" value="Pectin_lyase_fold/virulence"/>
</dbReference>
<gene>
    <name evidence="2" type="ORF">SDC9_173967</name>
</gene>
<dbReference type="EMBL" id="VSSQ01076110">
    <property type="protein sequence ID" value="MPN26542.1"/>
    <property type="molecule type" value="Genomic_DNA"/>
</dbReference>
<accession>A0A645GKZ3</accession>
<proteinExistence type="predicted"/>
<dbReference type="SUPFAM" id="SSF51126">
    <property type="entry name" value="Pectin lyase-like"/>
    <property type="match status" value="1"/>
</dbReference>
<dbReference type="AlphaFoldDB" id="A0A645GKZ3"/>
<comment type="caution">
    <text evidence="2">The sequence shown here is derived from an EMBL/GenBank/DDBJ whole genome shotgun (WGS) entry which is preliminary data.</text>
</comment>
<dbReference type="Gene3D" id="2.160.20.10">
    <property type="entry name" value="Single-stranded right-handed beta-helix, Pectin lyase-like"/>
    <property type="match status" value="1"/>
</dbReference>
<dbReference type="InterPro" id="IPR039448">
    <property type="entry name" value="Beta_helix"/>
</dbReference>
<feature type="domain" description="Right handed beta helix" evidence="1">
    <location>
        <begin position="23"/>
        <end position="118"/>
    </location>
</feature>
<evidence type="ECO:0000313" key="2">
    <source>
        <dbReference type="EMBL" id="MPN26542.1"/>
    </source>
</evidence>
<sequence>MFNGYTLAQDPHNDMKPYRGLFSNILLENNTFLDTYGMAAYISSAENIIIRNNTFIDRTPRLLELPYRGSFFVGNSRNVFILNNRYLKSDYIRNPGVFFDSADVENLVVSGNRLEENK</sequence>
<dbReference type="InterPro" id="IPR012334">
    <property type="entry name" value="Pectin_lyas_fold"/>
</dbReference>